<sequence length="128" mass="14400">MLRHLVSQLRARLEKEDASSSASSASASPAQHSPYPRHPSLIKTTSVNADSANEEAFLEGFRAVSLNNTRHSRFLGRSSHFPLMKAALNMKREIIEESRHGKHDVAAHATKRRPQFWLQNFCRGSLHT</sequence>
<evidence type="ECO:0000256" key="1">
    <source>
        <dbReference type="SAM" id="MobiDB-lite"/>
    </source>
</evidence>
<dbReference type="OrthoDB" id="4456959at2759"/>
<gene>
    <name evidence="2" type="ORF">PsYK624_058980</name>
</gene>
<proteinExistence type="predicted"/>
<keyword evidence="3" id="KW-1185">Reference proteome</keyword>
<organism evidence="2 3">
    <name type="scientific">Phanerochaete sordida</name>
    <dbReference type="NCBI Taxonomy" id="48140"/>
    <lineage>
        <taxon>Eukaryota</taxon>
        <taxon>Fungi</taxon>
        <taxon>Dikarya</taxon>
        <taxon>Basidiomycota</taxon>
        <taxon>Agaricomycotina</taxon>
        <taxon>Agaricomycetes</taxon>
        <taxon>Polyporales</taxon>
        <taxon>Phanerochaetaceae</taxon>
        <taxon>Phanerochaete</taxon>
    </lineage>
</organism>
<protein>
    <submittedName>
        <fullName evidence="2">Uncharacterized protein</fullName>
    </submittedName>
</protein>
<dbReference type="Proteomes" id="UP000703269">
    <property type="component" value="Unassembled WGS sequence"/>
</dbReference>
<reference evidence="2 3" key="1">
    <citation type="submission" date="2021-08" db="EMBL/GenBank/DDBJ databases">
        <title>Draft Genome Sequence of Phanerochaete sordida strain YK-624.</title>
        <authorList>
            <person name="Mori T."/>
            <person name="Dohra H."/>
            <person name="Suzuki T."/>
            <person name="Kawagishi H."/>
            <person name="Hirai H."/>
        </authorList>
    </citation>
    <scope>NUCLEOTIDE SEQUENCE [LARGE SCALE GENOMIC DNA]</scope>
    <source>
        <strain evidence="2 3">YK-624</strain>
    </source>
</reference>
<evidence type="ECO:0000313" key="3">
    <source>
        <dbReference type="Proteomes" id="UP000703269"/>
    </source>
</evidence>
<feature type="region of interest" description="Disordered" evidence="1">
    <location>
        <begin position="13"/>
        <end position="46"/>
    </location>
</feature>
<dbReference type="EMBL" id="BPQB01000014">
    <property type="protein sequence ID" value="GJE89790.1"/>
    <property type="molecule type" value="Genomic_DNA"/>
</dbReference>
<accession>A0A9P3G996</accession>
<name>A0A9P3G996_9APHY</name>
<comment type="caution">
    <text evidence="2">The sequence shown here is derived from an EMBL/GenBank/DDBJ whole genome shotgun (WGS) entry which is preliminary data.</text>
</comment>
<feature type="compositionally biased region" description="Low complexity" evidence="1">
    <location>
        <begin position="19"/>
        <end position="28"/>
    </location>
</feature>
<dbReference type="AlphaFoldDB" id="A0A9P3G996"/>
<evidence type="ECO:0000313" key="2">
    <source>
        <dbReference type="EMBL" id="GJE89790.1"/>
    </source>
</evidence>